<proteinExistence type="predicted"/>
<evidence type="ECO:0000256" key="1">
    <source>
        <dbReference type="SAM" id="SignalP"/>
    </source>
</evidence>
<name>A0A2M4D1M1_ANODA</name>
<organism evidence="2">
    <name type="scientific">Anopheles darlingi</name>
    <name type="common">Mosquito</name>
    <dbReference type="NCBI Taxonomy" id="43151"/>
    <lineage>
        <taxon>Eukaryota</taxon>
        <taxon>Metazoa</taxon>
        <taxon>Ecdysozoa</taxon>
        <taxon>Arthropoda</taxon>
        <taxon>Hexapoda</taxon>
        <taxon>Insecta</taxon>
        <taxon>Pterygota</taxon>
        <taxon>Neoptera</taxon>
        <taxon>Endopterygota</taxon>
        <taxon>Diptera</taxon>
        <taxon>Nematocera</taxon>
        <taxon>Culicoidea</taxon>
        <taxon>Culicidae</taxon>
        <taxon>Anophelinae</taxon>
        <taxon>Anopheles</taxon>
    </lineage>
</organism>
<evidence type="ECO:0000313" key="2">
    <source>
        <dbReference type="EMBL" id="MBW71439.1"/>
    </source>
</evidence>
<accession>A0A2M4D1M1</accession>
<reference evidence="2" key="1">
    <citation type="submission" date="2018-01" db="EMBL/GenBank/DDBJ databases">
        <title>An insight into the sialome of Amazonian anophelines.</title>
        <authorList>
            <person name="Ribeiro J.M."/>
            <person name="Scarpassa V."/>
            <person name="Calvo E."/>
        </authorList>
    </citation>
    <scope>NUCLEOTIDE SEQUENCE</scope>
</reference>
<keyword evidence="1" id="KW-0732">Signal</keyword>
<dbReference type="EMBL" id="GGFL01007261">
    <property type="protein sequence ID" value="MBW71439.1"/>
    <property type="molecule type" value="Transcribed_RNA"/>
</dbReference>
<protein>
    <submittedName>
        <fullName evidence="2">Putative secreted protein</fullName>
    </submittedName>
</protein>
<sequence>MPEYSAFLLCCCCCCGSCWVPAVGEVALEGLECNVTAPFTSKCVSLNRRPAEPACSVVVIRRLVPPTFEVDGSSVGK</sequence>
<feature type="signal peptide" evidence="1">
    <location>
        <begin position="1"/>
        <end position="24"/>
    </location>
</feature>
<feature type="chain" id="PRO_5014934712" evidence="1">
    <location>
        <begin position="25"/>
        <end position="77"/>
    </location>
</feature>
<dbReference type="AlphaFoldDB" id="A0A2M4D1M1"/>